<reference evidence="2" key="1">
    <citation type="submission" date="2020-05" db="EMBL/GenBank/DDBJ databases">
        <authorList>
            <person name="Chiriac C."/>
            <person name="Salcher M."/>
            <person name="Ghai R."/>
            <person name="Kavagutti S V."/>
        </authorList>
    </citation>
    <scope>NUCLEOTIDE SEQUENCE</scope>
</reference>
<organism evidence="2">
    <name type="scientific">freshwater metagenome</name>
    <dbReference type="NCBI Taxonomy" id="449393"/>
    <lineage>
        <taxon>unclassified sequences</taxon>
        <taxon>metagenomes</taxon>
        <taxon>ecological metagenomes</taxon>
    </lineage>
</organism>
<dbReference type="AlphaFoldDB" id="A0A6J6L643"/>
<protein>
    <submittedName>
        <fullName evidence="2">Unannotated protein</fullName>
    </submittedName>
</protein>
<proteinExistence type="predicted"/>
<accession>A0A6J6L643</accession>
<feature type="compositionally biased region" description="Polar residues" evidence="1">
    <location>
        <begin position="146"/>
        <end position="155"/>
    </location>
</feature>
<evidence type="ECO:0000313" key="2">
    <source>
        <dbReference type="EMBL" id="CAB4657152.1"/>
    </source>
</evidence>
<evidence type="ECO:0000256" key="1">
    <source>
        <dbReference type="SAM" id="MobiDB-lite"/>
    </source>
</evidence>
<sequence>MAESLLTLVLKPLQSHAQKLSISFKSSGLASALPLRVDRIHAWLFLKELFQCHMHSWAFPQILLLMTSWRSSVKKPHNKLPSLMLNLCQRAGIPNSLLVHLCDHVLVTTSLTSSPHLLLVACMHCTQILLKQKRLCRALLQQPRNMADSQKQQPRSGPRQVFQVQQ</sequence>
<dbReference type="EMBL" id="CAEZWR010000021">
    <property type="protein sequence ID" value="CAB4657152.1"/>
    <property type="molecule type" value="Genomic_DNA"/>
</dbReference>
<name>A0A6J6L643_9ZZZZ</name>
<feature type="region of interest" description="Disordered" evidence="1">
    <location>
        <begin position="146"/>
        <end position="166"/>
    </location>
</feature>
<gene>
    <name evidence="2" type="ORF">UFOPK2282_00298</name>
</gene>